<dbReference type="InterPro" id="IPR001849">
    <property type="entry name" value="PH_domain"/>
</dbReference>
<dbReference type="Pfam" id="PF22697">
    <property type="entry name" value="SOS1_NGEF_PH"/>
    <property type="match status" value="1"/>
</dbReference>
<dbReference type="Ensembl" id="ENSAMXT00005018848.1">
    <property type="protein sequence ID" value="ENSAMXP00005017060.1"/>
    <property type="gene ID" value="ENSAMXG00005008878.1"/>
</dbReference>
<dbReference type="Pfam" id="PF00621">
    <property type="entry name" value="RhoGEF"/>
    <property type="match status" value="1"/>
</dbReference>
<dbReference type="InterPro" id="IPR035899">
    <property type="entry name" value="DBL_dom_sf"/>
</dbReference>
<dbReference type="FunFam" id="2.30.29.30:FF:000151">
    <property type="entry name" value="Rho guanine nucleotide exchange factor 3"/>
    <property type="match status" value="1"/>
</dbReference>
<dbReference type="PROSITE" id="PS50010">
    <property type="entry name" value="DH_2"/>
    <property type="match status" value="1"/>
</dbReference>
<dbReference type="Gene3D" id="2.30.29.30">
    <property type="entry name" value="Pleckstrin-homology domain (PH domain)/Phosphotyrosine-binding domain (PTB)"/>
    <property type="match status" value="1"/>
</dbReference>
<name>A0A8B9JBR7_ASTMX</name>
<keyword evidence="3" id="KW-0344">Guanine-nucleotide releasing factor</keyword>
<reference evidence="9" key="1">
    <citation type="submission" date="2025-08" db="UniProtKB">
        <authorList>
            <consortium name="Ensembl"/>
        </authorList>
    </citation>
    <scope>IDENTIFICATION</scope>
</reference>
<dbReference type="GO" id="GO:0005085">
    <property type="term" value="F:guanyl-nucleotide exchange factor activity"/>
    <property type="evidence" value="ECO:0007669"/>
    <property type="project" value="UniProtKB-KW"/>
</dbReference>
<evidence type="ECO:0000259" key="8">
    <source>
        <dbReference type="PROSITE" id="PS50010"/>
    </source>
</evidence>
<dbReference type="AlphaFoldDB" id="A0A8B9JBR7"/>
<dbReference type="InterPro" id="IPR001331">
    <property type="entry name" value="GDS_CDC24_CS"/>
</dbReference>
<evidence type="ECO:0000313" key="10">
    <source>
        <dbReference type="Proteomes" id="UP000694621"/>
    </source>
</evidence>
<dbReference type="InterPro" id="IPR000219">
    <property type="entry name" value="DH_dom"/>
</dbReference>
<protein>
    <recommendedName>
        <fullName evidence="4">Rho guanine nucleotide exchange factor 3</fullName>
    </recommendedName>
</protein>
<dbReference type="Proteomes" id="UP000694621">
    <property type="component" value="Unplaced"/>
</dbReference>
<dbReference type="SMART" id="SM00325">
    <property type="entry name" value="RhoGEF"/>
    <property type="match status" value="1"/>
</dbReference>
<accession>A0A8B9JBR7</accession>
<dbReference type="CDD" id="cd10572">
    <property type="entry name" value="PH_RhoGEF3_XPLN"/>
    <property type="match status" value="1"/>
</dbReference>
<feature type="domain" description="PH" evidence="7">
    <location>
        <begin position="209"/>
        <end position="333"/>
    </location>
</feature>
<dbReference type="PROSITE" id="PS50003">
    <property type="entry name" value="PH_DOMAIN"/>
    <property type="match status" value="1"/>
</dbReference>
<dbReference type="PROSITE" id="PS00741">
    <property type="entry name" value="DH_1"/>
    <property type="match status" value="1"/>
</dbReference>
<dbReference type="InterPro" id="IPR055251">
    <property type="entry name" value="SOS1_NGEF_PH"/>
</dbReference>
<feature type="domain" description="DH" evidence="8">
    <location>
        <begin position="62"/>
        <end position="185"/>
    </location>
</feature>
<evidence type="ECO:0000256" key="3">
    <source>
        <dbReference type="ARBA" id="ARBA00022658"/>
    </source>
</evidence>
<dbReference type="GO" id="GO:0035556">
    <property type="term" value="P:intracellular signal transduction"/>
    <property type="evidence" value="ECO:0007669"/>
    <property type="project" value="InterPro"/>
</dbReference>
<dbReference type="PANTHER" id="PTHR46006:SF3">
    <property type="entry name" value="RHO GUANINE NUCLEOTIDE EXCHANGE FACTOR 3"/>
    <property type="match status" value="1"/>
</dbReference>
<dbReference type="InterPro" id="IPR051480">
    <property type="entry name" value="Endocytic_GEF_Adapter"/>
</dbReference>
<organism evidence="9 10">
    <name type="scientific">Astyanax mexicanus</name>
    <name type="common">Blind cave fish</name>
    <name type="synonym">Astyanax fasciatus mexicanus</name>
    <dbReference type="NCBI Taxonomy" id="7994"/>
    <lineage>
        <taxon>Eukaryota</taxon>
        <taxon>Metazoa</taxon>
        <taxon>Chordata</taxon>
        <taxon>Craniata</taxon>
        <taxon>Vertebrata</taxon>
        <taxon>Euteleostomi</taxon>
        <taxon>Actinopterygii</taxon>
        <taxon>Neopterygii</taxon>
        <taxon>Teleostei</taxon>
        <taxon>Ostariophysi</taxon>
        <taxon>Characiformes</taxon>
        <taxon>Characoidei</taxon>
        <taxon>Acestrorhamphidae</taxon>
        <taxon>Acestrorhamphinae</taxon>
        <taxon>Astyanax</taxon>
    </lineage>
</organism>
<dbReference type="SUPFAM" id="SSF50729">
    <property type="entry name" value="PH domain-like"/>
    <property type="match status" value="1"/>
</dbReference>
<dbReference type="GO" id="GO:0005737">
    <property type="term" value="C:cytoplasm"/>
    <property type="evidence" value="ECO:0007669"/>
    <property type="project" value="UniProtKB-SubCell"/>
</dbReference>
<dbReference type="Gene3D" id="1.20.900.10">
    <property type="entry name" value="Dbl homology (DH) domain"/>
    <property type="match status" value="1"/>
</dbReference>
<evidence type="ECO:0000256" key="4">
    <source>
        <dbReference type="ARBA" id="ARBA00023847"/>
    </source>
</evidence>
<evidence type="ECO:0000259" key="7">
    <source>
        <dbReference type="PROSITE" id="PS50003"/>
    </source>
</evidence>
<evidence type="ECO:0000256" key="6">
    <source>
        <dbReference type="SAM" id="MobiDB-lite"/>
    </source>
</evidence>
<evidence type="ECO:0000313" key="9">
    <source>
        <dbReference type="Ensembl" id="ENSAMXP00005017060.1"/>
    </source>
</evidence>
<dbReference type="PANTHER" id="PTHR46006">
    <property type="entry name" value="RHO GUANINE NUCLEOTIDE EXCHANGE FACTOR AT 64C, ISOFORM A"/>
    <property type="match status" value="1"/>
</dbReference>
<dbReference type="InterPro" id="IPR044129">
    <property type="entry name" value="PH_RhoGEF3_XPLN"/>
</dbReference>
<feature type="region of interest" description="Disordered" evidence="6">
    <location>
        <begin position="338"/>
        <end position="374"/>
    </location>
</feature>
<evidence type="ECO:0000256" key="1">
    <source>
        <dbReference type="ARBA" id="ARBA00004496"/>
    </source>
</evidence>
<dbReference type="SMART" id="SM00233">
    <property type="entry name" value="PH"/>
    <property type="match status" value="1"/>
</dbReference>
<dbReference type="GO" id="GO:0035025">
    <property type="term" value="P:positive regulation of Rho protein signal transduction"/>
    <property type="evidence" value="ECO:0007669"/>
    <property type="project" value="TreeGrafter"/>
</dbReference>
<evidence type="ECO:0000256" key="2">
    <source>
        <dbReference type="ARBA" id="ARBA00022490"/>
    </source>
</evidence>
<sequence length="374" mass="42519">MLLSCVSLMKQSGPCNKRVKPVDRSSEVTGIITPVKTPALKRLGQSIQVRRTCQDALKTGFFHQILISVLLKLYKYEPVFFASFEFPCLEAYITYCCNQVGAKALLDQKKQVRRVEEFLRLCQESSFSRKLDLWNFLDLPRSRLVKYPLLLKEIQKTTPADHPDEETLPQAMELIQNIITEVNQKTGEAECQFYRRGLSYPEEGQRVSEIQASRFLYCHGELKNTKGQKLHVFLFERVLVLTRPVVQDKDGTVQFQVYRQPLPAAQILLEDLPDGEASSSGSFRGAFTGNDKVKNCFRVSSRGRSTKGQSHSLQANDSFNKQQWISCLRQAIVQSRDRFSQDSQSKASSRLSPDPALDHIAELSLNSDVEMPDT</sequence>
<keyword evidence="2" id="KW-0963">Cytoplasm</keyword>
<proteinExistence type="predicted"/>
<comment type="function">
    <text evidence="5">Acts as a guanine nucleotide exchange factor (GEF) for RhoA and RhoB GTPases.</text>
</comment>
<dbReference type="SUPFAM" id="SSF48065">
    <property type="entry name" value="DBL homology domain (DH-domain)"/>
    <property type="match status" value="1"/>
</dbReference>
<evidence type="ECO:0000256" key="5">
    <source>
        <dbReference type="ARBA" id="ARBA00043905"/>
    </source>
</evidence>
<dbReference type="InterPro" id="IPR011993">
    <property type="entry name" value="PH-like_dom_sf"/>
</dbReference>
<comment type="subcellular location">
    <subcellularLocation>
        <location evidence="1">Cytoplasm</location>
    </subcellularLocation>
</comment>